<reference evidence="1" key="1">
    <citation type="submission" date="2016-10" db="EMBL/GenBank/DDBJ databases">
        <title>Sequence of Gallionella enrichment culture.</title>
        <authorList>
            <person name="Poehlein A."/>
            <person name="Muehling M."/>
            <person name="Daniel R."/>
        </authorList>
    </citation>
    <scope>NUCLEOTIDE SEQUENCE</scope>
</reference>
<organism evidence="1">
    <name type="scientific">mine drainage metagenome</name>
    <dbReference type="NCBI Taxonomy" id="410659"/>
    <lineage>
        <taxon>unclassified sequences</taxon>
        <taxon>metagenomes</taxon>
        <taxon>ecological metagenomes</taxon>
    </lineage>
</organism>
<comment type="caution">
    <text evidence="1">The sequence shown here is derived from an EMBL/GenBank/DDBJ whole genome shotgun (WGS) entry which is preliminary data.</text>
</comment>
<gene>
    <name evidence="1" type="ORF">GALL_485530</name>
</gene>
<evidence type="ECO:0000313" key="1">
    <source>
        <dbReference type="EMBL" id="OIQ69842.1"/>
    </source>
</evidence>
<proteinExistence type="predicted"/>
<sequence>MPHAIEQLRVAFLAGKQLAHLGRKRAVANLVVQALLCRAEDRGWAEGHLHCLRRCRQVNAQILGCLDDLDFGPLVDGCQISVTDVTQGASVCWQGQGGWMVGQLVGQMHDADQRVCGLDPIRFFMVVQNAVGQERVQVPALYQPSTGLGVGNVQGLLLQRTQVLVVG</sequence>
<accession>A0A1J5PF45</accession>
<protein>
    <submittedName>
        <fullName evidence="1">Uncharacterized protein</fullName>
    </submittedName>
</protein>
<dbReference type="AlphaFoldDB" id="A0A1J5PF45"/>
<dbReference type="EMBL" id="MLJW01004502">
    <property type="protein sequence ID" value="OIQ69842.1"/>
    <property type="molecule type" value="Genomic_DNA"/>
</dbReference>
<name>A0A1J5PF45_9ZZZZ</name>